<keyword evidence="1" id="KW-0812">Transmembrane</keyword>
<keyword evidence="4" id="KW-1185">Reference proteome</keyword>
<organism evidence="3 4">
    <name type="scientific">Cellulomonas humilata</name>
    <dbReference type="NCBI Taxonomy" id="144055"/>
    <lineage>
        <taxon>Bacteria</taxon>
        <taxon>Bacillati</taxon>
        <taxon>Actinomycetota</taxon>
        <taxon>Actinomycetes</taxon>
        <taxon>Micrococcales</taxon>
        <taxon>Cellulomonadaceae</taxon>
        <taxon>Cellulomonas</taxon>
    </lineage>
</organism>
<dbReference type="EMBL" id="JABMCI010000069">
    <property type="protein sequence ID" value="NUU18939.1"/>
    <property type="molecule type" value="Genomic_DNA"/>
</dbReference>
<dbReference type="Gene3D" id="3.10.310.50">
    <property type="match status" value="1"/>
</dbReference>
<name>A0A7Y6DZD9_9CELL</name>
<evidence type="ECO:0000313" key="3">
    <source>
        <dbReference type="EMBL" id="NUU18939.1"/>
    </source>
</evidence>
<reference evidence="3 4" key="1">
    <citation type="submission" date="2020-05" db="EMBL/GenBank/DDBJ databases">
        <title>Genome Sequencing of Type Strains.</title>
        <authorList>
            <person name="Lemaire J.F."/>
            <person name="Inderbitzin P."/>
            <person name="Gregorio O.A."/>
            <person name="Collins S.B."/>
            <person name="Wespe N."/>
            <person name="Knight-Connoni V."/>
        </authorList>
    </citation>
    <scope>NUCLEOTIDE SEQUENCE [LARGE SCALE GENOMIC DNA]</scope>
    <source>
        <strain evidence="3 4">ATCC 25174</strain>
    </source>
</reference>
<comment type="caution">
    <text evidence="3">The sequence shown here is derived from an EMBL/GenBank/DDBJ whole genome shotgun (WGS) entry which is preliminary data.</text>
</comment>
<evidence type="ECO:0000256" key="1">
    <source>
        <dbReference type="SAM" id="Phobius"/>
    </source>
</evidence>
<dbReference type="Pfam" id="PF04536">
    <property type="entry name" value="TPM_phosphatase"/>
    <property type="match status" value="1"/>
</dbReference>
<keyword evidence="1" id="KW-1133">Transmembrane helix</keyword>
<feature type="transmembrane region" description="Helical" evidence="1">
    <location>
        <begin position="167"/>
        <end position="186"/>
    </location>
</feature>
<feature type="domain" description="TPM" evidence="2">
    <location>
        <begin position="39"/>
        <end position="153"/>
    </location>
</feature>
<keyword evidence="1" id="KW-0472">Membrane</keyword>
<protein>
    <submittedName>
        <fullName evidence="3">TPM domain-containing protein</fullName>
    </submittedName>
</protein>
<evidence type="ECO:0000313" key="4">
    <source>
        <dbReference type="Proteomes" id="UP000565724"/>
    </source>
</evidence>
<sequence length="659" mass="67088">MPALRRRLSVLVPLLLGAPLLIGAGLLPTVGPLSLTGEITDQVGALDGSESEVQAALDQLAQDTSLQLYVVYVADFGGADPVEWAQETAQRSGLGSQDVILAVATDARRYALAPETVEGLSSSQVEAASTAAEDRLREDDWAGAAVATADSLRASATGSSGGGGGGGGFGTVLVIGLVVIAGFFGLRWVMSRRRAAGVVAPGAPAPGDELAALPTAELDRRSASALVAIDDAVKASDEELGFAQAQFGPDATGEFETVLADAKAQVTEAFRLRQTLDDNIPDTEPQVRETATRILRTCAAVSAMLDAQKAGFDHLRDLEAHVEQALESHARSATALRQRIDPARVTVSTLAATYPAVTLASVARNPDQAQQLLDEIDTTVGRGEEAVGSGQRGTAVGYARAAEEALSQVSTLLDAVDRAGPELAVIGSRIDAAIASISADLTDVDQLARDKPEVAAPAQTARTAVEAARAARAGTGDPLAAMRAITDAEAALDAALAPTRDAVEQDRRAQRQLDDVLGRLESTLRATGDFLSTRRGAVGPEARTRLAEAERLRVIALDQRPADASAALATAQRAEQLAREAADLAQQDVERADQLQVGGGQPGGRGGGLNGVGGMVLGGILLDSVLRGGGGFGGGGGWGGGGGGGGGGGFGDGGFGGGF</sequence>
<gene>
    <name evidence="3" type="ORF">HP550_16940</name>
</gene>
<dbReference type="AlphaFoldDB" id="A0A7Y6DZD9"/>
<accession>A0A7Y6DZD9</accession>
<dbReference type="InterPro" id="IPR007621">
    <property type="entry name" value="TPM_dom"/>
</dbReference>
<dbReference type="Proteomes" id="UP000565724">
    <property type="component" value="Unassembled WGS sequence"/>
</dbReference>
<dbReference type="RefSeq" id="WP_175348856.1">
    <property type="nucleotide sequence ID" value="NZ_JABMCI010000069.1"/>
</dbReference>
<evidence type="ECO:0000259" key="2">
    <source>
        <dbReference type="Pfam" id="PF04536"/>
    </source>
</evidence>
<proteinExistence type="predicted"/>